<reference evidence="2 4" key="1">
    <citation type="journal article" date="2017" name="Nature">
        <title>The sunflower genome provides insights into oil metabolism, flowering and Asterid evolution.</title>
        <authorList>
            <person name="Badouin H."/>
            <person name="Gouzy J."/>
            <person name="Grassa C.J."/>
            <person name="Murat F."/>
            <person name="Staton S.E."/>
            <person name="Cottret L."/>
            <person name="Lelandais-Briere C."/>
            <person name="Owens G.L."/>
            <person name="Carrere S."/>
            <person name="Mayjonade B."/>
            <person name="Legrand L."/>
            <person name="Gill N."/>
            <person name="Kane N.C."/>
            <person name="Bowers J.E."/>
            <person name="Hubner S."/>
            <person name="Bellec A."/>
            <person name="Berard A."/>
            <person name="Berges H."/>
            <person name="Blanchet N."/>
            <person name="Boniface M.C."/>
            <person name="Brunel D."/>
            <person name="Catrice O."/>
            <person name="Chaidir N."/>
            <person name="Claudel C."/>
            <person name="Donnadieu C."/>
            <person name="Faraut T."/>
            <person name="Fievet G."/>
            <person name="Helmstetter N."/>
            <person name="King M."/>
            <person name="Knapp S.J."/>
            <person name="Lai Z."/>
            <person name="Le Paslier M.C."/>
            <person name="Lippi Y."/>
            <person name="Lorenzon L."/>
            <person name="Mandel J.R."/>
            <person name="Marage G."/>
            <person name="Marchand G."/>
            <person name="Marquand E."/>
            <person name="Bret-Mestries E."/>
            <person name="Morien E."/>
            <person name="Nambeesan S."/>
            <person name="Nguyen T."/>
            <person name="Pegot-Espagnet P."/>
            <person name="Pouilly N."/>
            <person name="Raftis F."/>
            <person name="Sallet E."/>
            <person name="Schiex T."/>
            <person name="Thomas J."/>
            <person name="Vandecasteele C."/>
            <person name="Vares D."/>
            <person name="Vear F."/>
            <person name="Vautrin S."/>
            <person name="Crespi M."/>
            <person name="Mangin B."/>
            <person name="Burke J.M."/>
            <person name="Salse J."/>
            <person name="Munos S."/>
            <person name="Vincourt P."/>
            <person name="Rieseberg L.H."/>
            <person name="Langlade N.B."/>
        </authorList>
    </citation>
    <scope>NUCLEOTIDE SEQUENCE [LARGE SCALE GENOMIC DNA]</scope>
    <source>
        <strain evidence="4">cv. SF193</strain>
        <tissue evidence="2">Leaves</tissue>
    </source>
</reference>
<dbReference type="InterPro" id="IPR017451">
    <property type="entry name" value="F-box-assoc_interact_dom"/>
</dbReference>
<dbReference type="InterPro" id="IPR006527">
    <property type="entry name" value="F-box-assoc_dom_typ1"/>
</dbReference>
<evidence type="ECO:0000313" key="2">
    <source>
        <dbReference type="EMBL" id="KAF5797391.1"/>
    </source>
</evidence>
<accession>A0A251U936</accession>
<evidence type="ECO:0000259" key="1">
    <source>
        <dbReference type="Pfam" id="PF07734"/>
    </source>
</evidence>
<dbReference type="AlphaFoldDB" id="A0A251U936"/>
<name>A0A251U936_HELAN</name>
<dbReference type="Pfam" id="PF07734">
    <property type="entry name" value="FBA_1"/>
    <property type="match status" value="1"/>
</dbReference>
<dbReference type="InParanoid" id="A0A251U936"/>
<dbReference type="NCBIfam" id="TIGR01640">
    <property type="entry name" value="F_box_assoc_1"/>
    <property type="match status" value="1"/>
</dbReference>
<reference evidence="3" key="2">
    <citation type="submission" date="2017-02" db="EMBL/GenBank/DDBJ databases">
        <title>Sunflower complete genome.</title>
        <authorList>
            <person name="Langlade N."/>
            <person name="Munos S."/>
        </authorList>
    </citation>
    <scope>NUCLEOTIDE SEQUENCE [LARGE SCALE GENOMIC DNA]</scope>
    <source>
        <tissue evidence="3">Leaves</tissue>
    </source>
</reference>
<gene>
    <name evidence="3" type="ORF">HannXRQ_Chr07g0186521</name>
    <name evidence="2" type="ORF">HanXRQr2_Chr07g0280091</name>
</gene>
<feature type="domain" description="F-box associated beta-propeller type 1" evidence="1">
    <location>
        <begin position="64"/>
        <end position="246"/>
    </location>
</feature>
<dbReference type="InterPro" id="IPR050796">
    <property type="entry name" value="SCF_F-box_component"/>
</dbReference>
<organism evidence="3 4">
    <name type="scientific">Helianthus annuus</name>
    <name type="common">Common sunflower</name>
    <dbReference type="NCBI Taxonomy" id="4232"/>
    <lineage>
        <taxon>Eukaryota</taxon>
        <taxon>Viridiplantae</taxon>
        <taxon>Streptophyta</taxon>
        <taxon>Embryophyta</taxon>
        <taxon>Tracheophyta</taxon>
        <taxon>Spermatophyta</taxon>
        <taxon>Magnoliopsida</taxon>
        <taxon>eudicotyledons</taxon>
        <taxon>Gunneridae</taxon>
        <taxon>Pentapetalae</taxon>
        <taxon>asterids</taxon>
        <taxon>campanulids</taxon>
        <taxon>Asterales</taxon>
        <taxon>Asteraceae</taxon>
        <taxon>Asteroideae</taxon>
        <taxon>Heliantheae alliance</taxon>
        <taxon>Heliantheae</taxon>
        <taxon>Helianthus</taxon>
    </lineage>
</organism>
<dbReference type="Gramene" id="mRNA:HanXRQr2_Chr07g0280091">
    <property type="protein sequence ID" value="mRNA:HanXRQr2_Chr07g0280091"/>
    <property type="gene ID" value="HanXRQr2_Chr07g0280091"/>
</dbReference>
<protein>
    <submittedName>
        <fullName evidence="2 3">F-box associated interaction domain-containing protein</fullName>
    </submittedName>
</protein>
<dbReference type="EMBL" id="CM007896">
    <property type="protein sequence ID" value="OTG19855.1"/>
    <property type="molecule type" value="Genomic_DNA"/>
</dbReference>
<keyword evidence="4" id="KW-1185">Reference proteome</keyword>
<dbReference type="PANTHER" id="PTHR31672">
    <property type="entry name" value="BNACNNG10540D PROTEIN"/>
    <property type="match status" value="1"/>
</dbReference>
<evidence type="ECO:0000313" key="3">
    <source>
        <dbReference type="EMBL" id="OTG19855.1"/>
    </source>
</evidence>
<dbReference type="FunCoup" id="A0A251U936">
    <property type="interactions" value="684"/>
</dbReference>
<dbReference type="PANTHER" id="PTHR31672:SF10">
    <property type="entry name" value="F-BOX DOMAIN-CONTAINING PROTEIN"/>
    <property type="match status" value="1"/>
</dbReference>
<dbReference type="Proteomes" id="UP000215914">
    <property type="component" value="Chromosome 7"/>
</dbReference>
<sequence length="338" mass="38660">MSVNPRNSKSKSKMTDHIPFEIQSEIMRRLPVKSLLRFRSDLSPILPPYVYILDNLSIIGSFHGLLCLYDSNHNTNAMNLAVLWNPSIRKAVGVVVPETEDNNEDRTVLGFGVCPETNDPKIVKITHSNDLWQVEVFTLSTGAWRSPHGSIFPRSNSIFIRWDQVVLDGCVYWLATDDTSEISRDSYHLIISFDITSEEFKEVSLPDALATCNHENYLTISKLMNSLVVLERNEGEMLYNVWMMEDGVSKLFIKIFTICRLDDVAILRPFVLEFRKSGEPVIRVDRIPGRSLVVYEPNSKRINNLGVNAGCFFDVTTYMETLLLLDQPDNFIYENKKV</sequence>
<reference evidence="2" key="3">
    <citation type="submission" date="2020-06" db="EMBL/GenBank/DDBJ databases">
        <title>Helianthus annuus Genome sequencing and assembly Release 2.</title>
        <authorList>
            <person name="Gouzy J."/>
            <person name="Langlade N."/>
            <person name="Munos S."/>
        </authorList>
    </citation>
    <scope>NUCLEOTIDE SEQUENCE</scope>
    <source>
        <tissue evidence="2">Leaves</tissue>
    </source>
</reference>
<proteinExistence type="predicted"/>
<dbReference type="EMBL" id="MNCJ02000322">
    <property type="protein sequence ID" value="KAF5797391.1"/>
    <property type="molecule type" value="Genomic_DNA"/>
</dbReference>
<evidence type="ECO:0000313" key="4">
    <source>
        <dbReference type="Proteomes" id="UP000215914"/>
    </source>
</evidence>